<evidence type="ECO:0000313" key="1">
    <source>
        <dbReference type="EMBL" id="PRY23189.1"/>
    </source>
</evidence>
<dbReference type="AlphaFoldDB" id="A0A2T0RPS4"/>
<dbReference type="Gene3D" id="3.40.50.1820">
    <property type="entry name" value="alpha/beta hydrolase"/>
    <property type="match status" value="1"/>
</dbReference>
<dbReference type="Proteomes" id="UP000239480">
    <property type="component" value="Unassembled WGS sequence"/>
</dbReference>
<keyword evidence="2" id="KW-1185">Reference proteome</keyword>
<proteinExistence type="predicted"/>
<gene>
    <name evidence="1" type="ORF">CLV78_105243</name>
</gene>
<dbReference type="EMBL" id="PVTD01000005">
    <property type="protein sequence ID" value="PRY23189.1"/>
    <property type="molecule type" value="Genomic_DNA"/>
</dbReference>
<sequence>MFAAGPYGLQSKAPAHLLSYLFTRLPMTVASFRLMRRSRGVTRRGVEAHSADPIRVSEAIVTDVMEKLALREAGRAFADFQRGEIGPACLVSNFLPDVHRISHRTLFLHGRGDRLVPQSGIEAAADRMPDATLNLMEAGHWPMRERPEEFNAAVAAFLEQQSGIDRPNTV</sequence>
<protein>
    <recommendedName>
        <fullName evidence="3">Alpha/beta hydrolase family protein</fullName>
    </recommendedName>
</protein>
<comment type="caution">
    <text evidence="1">The sequence shown here is derived from an EMBL/GenBank/DDBJ whole genome shotgun (WGS) entry which is preliminary data.</text>
</comment>
<accession>A0A2T0RPS4</accession>
<name>A0A2T0RPS4_9RHOB</name>
<evidence type="ECO:0008006" key="3">
    <source>
        <dbReference type="Google" id="ProtNLM"/>
    </source>
</evidence>
<dbReference type="InterPro" id="IPR029058">
    <property type="entry name" value="AB_hydrolase_fold"/>
</dbReference>
<evidence type="ECO:0000313" key="2">
    <source>
        <dbReference type="Proteomes" id="UP000239480"/>
    </source>
</evidence>
<dbReference type="PANTHER" id="PTHR46438:SF11">
    <property type="entry name" value="LIPASE-RELATED"/>
    <property type="match status" value="1"/>
</dbReference>
<reference evidence="1 2" key="1">
    <citation type="submission" date="2018-03" db="EMBL/GenBank/DDBJ databases">
        <title>Genomic Encyclopedia of Archaeal and Bacterial Type Strains, Phase II (KMG-II): from individual species to whole genera.</title>
        <authorList>
            <person name="Goeker M."/>
        </authorList>
    </citation>
    <scope>NUCLEOTIDE SEQUENCE [LARGE SCALE GENOMIC DNA]</scope>
    <source>
        <strain evidence="1 2">DSM 29328</strain>
    </source>
</reference>
<dbReference type="PANTHER" id="PTHR46438">
    <property type="entry name" value="ALPHA/BETA-HYDROLASES SUPERFAMILY PROTEIN"/>
    <property type="match status" value="1"/>
</dbReference>
<dbReference type="SUPFAM" id="SSF53474">
    <property type="entry name" value="alpha/beta-Hydrolases"/>
    <property type="match status" value="1"/>
</dbReference>
<organism evidence="1 2">
    <name type="scientific">Aliiruegeria haliotis</name>
    <dbReference type="NCBI Taxonomy" id="1280846"/>
    <lineage>
        <taxon>Bacteria</taxon>
        <taxon>Pseudomonadati</taxon>
        <taxon>Pseudomonadota</taxon>
        <taxon>Alphaproteobacteria</taxon>
        <taxon>Rhodobacterales</taxon>
        <taxon>Roseobacteraceae</taxon>
        <taxon>Aliiruegeria</taxon>
    </lineage>
</organism>